<proteinExistence type="predicted"/>
<dbReference type="EMBL" id="BTRK01000004">
    <property type="protein sequence ID" value="GMR44578.1"/>
    <property type="molecule type" value="Genomic_DNA"/>
</dbReference>
<gene>
    <name evidence="1" type="ORF">PMAYCL1PPCAC_14773</name>
</gene>
<reference evidence="2" key="1">
    <citation type="submission" date="2022-10" db="EMBL/GenBank/DDBJ databases">
        <title>Genome assembly of Pristionchus species.</title>
        <authorList>
            <person name="Yoshida K."/>
            <person name="Sommer R.J."/>
        </authorList>
    </citation>
    <scope>NUCLEOTIDE SEQUENCE [LARGE SCALE GENOMIC DNA]</scope>
    <source>
        <strain evidence="2">RS5460</strain>
    </source>
</reference>
<accession>A0AAN5HX63</accession>
<evidence type="ECO:0000313" key="2">
    <source>
        <dbReference type="Proteomes" id="UP001328107"/>
    </source>
</evidence>
<protein>
    <submittedName>
        <fullName evidence="1">Uncharacterized protein</fullName>
    </submittedName>
</protein>
<keyword evidence="2" id="KW-1185">Reference proteome</keyword>
<dbReference type="AlphaFoldDB" id="A0AAN5HX63"/>
<name>A0AAN5HX63_9BILA</name>
<dbReference type="Proteomes" id="UP001328107">
    <property type="component" value="Unassembled WGS sequence"/>
</dbReference>
<comment type="caution">
    <text evidence="1">The sequence shown here is derived from an EMBL/GenBank/DDBJ whole genome shotgun (WGS) entry which is preliminary data.</text>
</comment>
<organism evidence="1 2">
    <name type="scientific">Pristionchus mayeri</name>
    <dbReference type="NCBI Taxonomy" id="1317129"/>
    <lineage>
        <taxon>Eukaryota</taxon>
        <taxon>Metazoa</taxon>
        <taxon>Ecdysozoa</taxon>
        <taxon>Nematoda</taxon>
        <taxon>Chromadorea</taxon>
        <taxon>Rhabditida</taxon>
        <taxon>Rhabditina</taxon>
        <taxon>Diplogasteromorpha</taxon>
        <taxon>Diplogasteroidea</taxon>
        <taxon>Neodiplogasteridae</taxon>
        <taxon>Pristionchus</taxon>
    </lineage>
</organism>
<feature type="non-terminal residue" evidence="1">
    <location>
        <position position="135"/>
    </location>
</feature>
<evidence type="ECO:0000313" key="1">
    <source>
        <dbReference type="EMBL" id="GMR44578.1"/>
    </source>
</evidence>
<sequence length="135" mass="14522">MAANSVGSMMADARVTVKGVQAIDASFDDATLRSIVDRARANVNNAINTTKADLTQSGVRSVADLRKLFRFAIPSEAADLSKAREIYEESFRLVNAHVEKGLNLNGVDISGKNVSFELLLAPAHVQTIMELTGCQ</sequence>